<reference evidence="1" key="1">
    <citation type="journal article" date="2018" name="Environ. Microbiol.">
        <title>New archaeal viruses discovered by metagenomic analysis of viral communities in enrichment cultures.</title>
        <authorList>
            <person name="Liu Y."/>
            <person name="Brandt D."/>
            <person name="Ishino S."/>
            <person name="Ishino Y."/>
            <person name="Koonin E.V."/>
            <person name="Kalinowski J."/>
            <person name="Krupovic M."/>
            <person name="Prangishvili D."/>
        </authorList>
    </citation>
    <scope>NUCLEOTIDE SEQUENCE [LARGE SCALE GENOMIC DNA]</scope>
</reference>
<dbReference type="Proteomes" id="UP000267912">
    <property type="component" value="Segment"/>
</dbReference>
<name>A0A3Q8Q382_9VIRU</name>
<sequence length="146" mass="17436">MIQVEFQVNKNNFKNLYDIFLDYDIRFNFKGYNVTFHFVKLGYLVFNTGLVATERLVIDLRFFIIDGGSGFMDSVTYVTDNVNFNFLFFSVNSLHNKINYDTFILKLLYAFHLYHIEVTLDDLREITRIVRMYFVKLLKDNSYLTP</sequence>
<organism evidence="1">
    <name type="scientific">Sulfolobales Beppu filamentous phage 1</name>
    <dbReference type="NCBI Taxonomy" id="2493122"/>
    <lineage>
        <taxon>Viruses</taxon>
        <taxon>Adnaviria</taxon>
        <taxon>Zilligvirae</taxon>
        <taxon>Taleaviricota</taxon>
        <taxon>Tokiviricetes</taxon>
        <taxon>Ligamenvirales</taxon>
        <taxon>Lipothrixviridae</taxon>
        <taxon>Alphalipothrixvirus</taxon>
        <taxon>Alphalipothrixvirus beppuense</taxon>
    </lineage>
</organism>
<gene>
    <name evidence="1" type="ORF">SBFV1_gp03</name>
</gene>
<dbReference type="EMBL" id="MK064562">
    <property type="protein sequence ID" value="AZI75704.1"/>
    <property type="molecule type" value="Genomic_DNA"/>
</dbReference>
<accession>A0A3Q8Q382</accession>
<protein>
    <submittedName>
        <fullName evidence="1">Uncharacterized protein</fullName>
    </submittedName>
</protein>
<evidence type="ECO:0000313" key="1">
    <source>
        <dbReference type="EMBL" id="AZI75704.1"/>
    </source>
</evidence>
<proteinExistence type="predicted"/>